<sequence length="74" mass="8406">MKNQMLSKQTVKYTSIPTGAIRDLSFVALGLYAYITSKPDGWEGNIVQIADEKQLRKSEVKKAYNELKNKGWLV</sequence>
<dbReference type="AlphaFoldDB" id="A0A0B6CPQ4"/>
<proteinExistence type="predicted"/>
<name>A0A0B6CPQ4_9GAMM</name>
<dbReference type="RefSeq" id="WP_044526379.1">
    <property type="nucleotide sequence ID" value="NZ_CP009440.1"/>
</dbReference>
<reference evidence="1 2" key="1">
    <citation type="journal article" date="2015" name="Genome Announc.">
        <title>Genome sequencing of 18 francisella strains to aid in assay development and testing.</title>
        <authorList>
            <person name="Johnson S.L."/>
            <person name="Daligault H.E."/>
            <person name="Davenport K.W."/>
            <person name="Coyne S.R."/>
            <person name="Frey K.G."/>
            <person name="Koroleva G.I."/>
            <person name="Broomall S.M."/>
            <person name="Bishop-Lilly K.A."/>
            <person name="Bruce D.C."/>
            <person name="Chertkov O."/>
            <person name="Freitas T."/>
            <person name="Jaissle J."/>
            <person name="Ladner J.T."/>
            <person name="Rosenzweig C.N."/>
            <person name="Gibbons H.S."/>
            <person name="Palacios G.F."/>
            <person name="Redden C.L."/>
            <person name="Xu Y."/>
            <person name="Minogue T.D."/>
            <person name="Chain P.S."/>
        </authorList>
    </citation>
    <scope>NUCLEOTIDE SEQUENCE [LARGE SCALE GENOMIC DNA]</scope>
    <source>
        <strain evidence="1 2">GA01-2794</strain>
    </source>
</reference>
<dbReference type="Proteomes" id="UP000031830">
    <property type="component" value="Chromosome"/>
</dbReference>
<evidence type="ECO:0000313" key="2">
    <source>
        <dbReference type="Proteomes" id="UP000031830"/>
    </source>
</evidence>
<dbReference type="EMBL" id="CP009440">
    <property type="protein sequence ID" value="AJI52434.1"/>
    <property type="molecule type" value="Genomic_DNA"/>
</dbReference>
<accession>A0A0B6CPQ4</accession>
<evidence type="ECO:0000313" key="1">
    <source>
        <dbReference type="EMBL" id="AJI52434.1"/>
    </source>
</evidence>
<dbReference type="OrthoDB" id="9149570at2"/>
<protein>
    <submittedName>
        <fullName evidence="1">Helix-turn-helix domain protein</fullName>
    </submittedName>
</protein>
<dbReference type="KEGG" id="fpz:LA55_1249"/>
<gene>
    <name evidence="1" type="ORF">LA55_1249</name>
</gene>
<organism evidence="1 2">
    <name type="scientific">Francisella philomiragia</name>
    <dbReference type="NCBI Taxonomy" id="28110"/>
    <lineage>
        <taxon>Bacteria</taxon>
        <taxon>Pseudomonadati</taxon>
        <taxon>Pseudomonadota</taxon>
        <taxon>Gammaproteobacteria</taxon>
        <taxon>Thiotrichales</taxon>
        <taxon>Francisellaceae</taxon>
        <taxon>Francisella</taxon>
    </lineage>
</organism>